<sequence>MPESDDSTRYQPFTSVNKQPSERQSTAGQYVRKAQEHAVQGLAELRREKHSTVLYCILGDGGVDGWSIKDGSCFNWGMGNGIKFSVNAYAHTVQYSTYVRRARRGASVSRPLRPVQQWSMDGNPSDALSLGIALGYPEWHRARDAGVAAPKSQVAEQHIREHAPA</sequence>
<protein>
    <submittedName>
        <fullName evidence="2">Uncharacterized protein</fullName>
    </submittedName>
</protein>
<organism evidence="2 3">
    <name type="scientific">Calocera cornea HHB12733</name>
    <dbReference type="NCBI Taxonomy" id="1353952"/>
    <lineage>
        <taxon>Eukaryota</taxon>
        <taxon>Fungi</taxon>
        <taxon>Dikarya</taxon>
        <taxon>Basidiomycota</taxon>
        <taxon>Agaricomycotina</taxon>
        <taxon>Dacrymycetes</taxon>
        <taxon>Dacrymycetales</taxon>
        <taxon>Dacrymycetaceae</taxon>
        <taxon>Calocera</taxon>
    </lineage>
</organism>
<evidence type="ECO:0000313" key="2">
    <source>
        <dbReference type="EMBL" id="KZT61451.1"/>
    </source>
</evidence>
<dbReference type="InParanoid" id="A0A165J6V5"/>
<gene>
    <name evidence="2" type="ORF">CALCODRAFT_553153</name>
</gene>
<feature type="compositionally biased region" description="Polar residues" evidence="1">
    <location>
        <begin position="9"/>
        <end position="28"/>
    </location>
</feature>
<proteinExistence type="predicted"/>
<keyword evidence="3" id="KW-1185">Reference proteome</keyword>
<evidence type="ECO:0000256" key="1">
    <source>
        <dbReference type="SAM" id="MobiDB-lite"/>
    </source>
</evidence>
<feature type="region of interest" description="Disordered" evidence="1">
    <location>
        <begin position="1"/>
        <end position="28"/>
    </location>
</feature>
<name>A0A165J6V5_9BASI</name>
<evidence type="ECO:0000313" key="3">
    <source>
        <dbReference type="Proteomes" id="UP000076842"/>
    </source>
</evidence>
<dbReference type="EMBL" id="KV423923">
    <property type="protein sequence ID" value="KZT61451.1"/>
    <property type="molecule type" value="Genomic_DNA"/>
</dbReference>
<dbReference type="AlphaFoldDB" id="A0A165J6V5"/>
<dbReference type="Proteomes" id="UP000076842">
    <property type="component" value="Unassembled WGS sequence"/>
</dbReference>
<reference evidence="2 3" key="1">
    <citation type="journal article" date="2016" name="Mol. Biol. Evol.">
        <title>Comparative Genomics of Early-Diverging Mushroom-Forming Fungi Provides Insights into the Origins of Lignocellulose Decay Capabilities.</title>
        <authorList>
            <person name="Nagy L.G."/>
            <person name="Riley R."/>
            <person name="Tritt A."/>
            <person name="Adam C."/>
            <person name="Daum C."/>
            <person name="Floudas D."/>
            <person name="Sun H."/>
            <person name="Yadav J.S."/>
            <person name="Pangilinan J."/>
            <person name="Larsson K.H."/>
            <person name="Matsuura K."/>
            <person name="Barry K."/>
            <person name="Labutti K."/>
            <person name="Kuo R."/>
            <person name="Ohm R.A."/>
            <person name="Bhattacharya S.S."/>
            <person name="Shirouzu T."/>
            <person name="Yoshinaga Y."/>
            <person name="Martin F.M."/>
            <person name="Grigoriev I.V."/>
            <person name="Hibbett D.S."/>
        </authorList>
    </citation>
    <scope>NUCLEOTIDE SEQUENCE [LARGE SCALE GENOMIC DNA]</scope>
    <source>
        <strain evidence="2 3">HHB12733</strain>
    </source>
</reference>
<accession>A0A165J6V5</accession>